<sequence length="371" mass="41615">MEPYDFYQTLVQRYLNKSLSDEELEVFMELAKQGKLDVQLMEAMDKEINLLLPQKKSFRLWYRLAAVASILIVLSIGIFFYLSPYKISDTIAENDIKAGGFKAMLTLSNGKKIPLTGASDGKLTDQGGIEITKTNDGQLIYQIRGKEARNKGTILFNTINTPRGGKYGIKLPDGTMIWLNAESSLKFPTTFTGLSERRVELSGEAYFEVAKLTMNKNQNIPFIVATNKQTIEVLGTHFNVSNYINEPIAKTTLLEGSVAVSAHNSHNKQILKPGEQSLLTSGSLVISKVDTDIETAWKEGNFNFEDESIQSIMRKLERWYDIEVVYDGPMNNDTFGGKISVNRPLSKTLQLLESTGTIHFKTQGRRVTVMQ</sequence>
<evidence type="ECO:0000313" key="2">
    <source>
        <dbReference type="Proteomes" id="UP001246858"/>
    </source>
</evidence>
<keyword evidence="2" id="KW-1185">Reference proteome</keyword>
<comment type="caution">
    <text evidence="1">The sequence shown here is derived from an EMBL/GenBank/DDBJ whole genome shotgun (WGS) entry which is preliminary data.</text>
</comment>
<dbReference type="Proteomes" id="UP001246858">
    <property type="component" value="Unassembled WGS sequence"/>
</dbReference>
<organism evidence="1 2">
    <name type="scientific">Pedobacter africanus</name>
    <dbReference type="NCBI Taxonomy" id="151894"/>
    <lineage>
        <taxon>Bacteria</taxon>
        <taxon>Pseudomonadati</taxon>
        <taxon>Bacteroidota</taxon>
        <taxon>Sphingobacteriia</taxon>
        <taxon>Sphingobacteriales</taxon>
        <taxon>Sphingobacteriaceae</taxon>
        <taxon>Pedobacter</taxon>
    </lineage>
</organism>
<gene>
    <name evidence="1" type="ORF">J2X78_004107</name>
</gene>
<name>A0ACC6L258_9SPHI</name>
<accession>A0ACC6L258</accession>
<proteinExistence type="predicted"/>
<dbReference type="EMBL" id="JAVDTF010000004">
    <property type="protein sequence ID" value="MDR6785522.1"/>
    <property type="molecule type" value="Genomic_DNA"/>
</dbReference>
<evidence type="ECO:0000313" key="1">
    <source>
        <dbReference type="EMBL" id="MDR6785522.1"/>
    </source>
</evidence>
<reference evidence="1" key="1">
    <citation type="submission" date="2023-07" db="EMBL/GenBank/DDBJ databases">
        <title>Sorghum-associated microbial communities from plants grown in Nebraska, USA.</title>
        <authorList>
            <person name="Schachtman D."/>
        </authorList>
    </citation>
    <scope>NUCLEOTIDE SEQUENCE</scope>
    <source>
        <strain evidence="1">2697</strain>
    </source>
</reference>
<protein>
    <submittedName>
        <fullName evidence="1">Uncharacterized protein</fullName>
    </submittedName>
</protein>